<evidence type="ECO:0000259" key="5">
    <source>
        <dbReference type="SMART" id="SM00563"/>
    </source>
</evidence>
<evidence type="ECO:0000256" key="3">
    <source>
        <dbReference type="ARBA" id="ARBA00023264"/>
    </source>
</evidence>
<keyword evidence="2" id="KW-0444">Lipid biosynthesis</keyword>
<dbReference type="SUPFAM" id="SSF69593">
    <property type="entry name" value="Glycerol-3-phosphate (1)-acyltransferase"/>
    <property type="match status" value="1"/>
</dbReference>
<evidence type="ECO:0000256" key="4">
    <source>
        <dbReference type="ARBA" id="ARBA00023315"/>
    </source>
</evidence>
<evidence type="ECO:0000256" key="2">
    <source>
        <dbReference type="ARBA" id="ARBA00023209"/>
    </source>
</evidence>
<organism evidence="6">
    <name type="scientific">marine metagenome</name>
    <dbReference type="NCBI Taxonomy" id="408172"/>
    <lineage>
        <taxon>unclassified sequences</taxon>
        <taxon>metagenomes</taxon>
        <taxon>ecological metagenomes</taxon>
    </lineage>
</organism>
<proteinExistence type="predicted"/>
<sequence length="242" mass="28047">MDVLENPKYSYLLGKQPFYFRIWKTLFYYYSKTVFTLYTPLKVFGRENMPETSFIFCSNHNSHMDVALLSAAAEKSFNHFGMLAAKDYWFDSWIKRNLVNTVMNLIPIDRKIDGVRKFSTQDTLVLCQAFMDYQQRNLVFFPEGTRGNPGKILPFKKGAASFSLNLNAPILPAVIYGSHKAWPKDKIFMRPTAIRVYILEPIFPDSFLNNNNPDDDDLTAAAEEMTAVLERRITEKTLDLYE</sequence>
<reference evidence="6" key="1">
    <citation type="submission" date="2018-05" db="EMBL/GenBank/DDBJ databases">
        <authorList>
            <person name="Lanie J.A."/>
            <person name="Ng W.-L."/>
            <person name="Kazmierczak K.M."/>
            <person name="Andrzejewski T.M."/>
            <person name="Davidsen T.M."/>
            <person name="Wayne K.J."/>
            <person name="Tettelin H."/>
            <person name="Glass J.I."/>
            <person name="Rusch D."/>
            <person name="Podicherti R."/>
            <person name="Tsui H.-C.T."/>
            <person name="Winkler M.E."/>
        </authorList>
    </citation>
    <scope>NUCLEOTIDE SEQUENCE</scope>
</reference>
<dbReference type="GO" id="GO:0003841">
    <property type="term" value="F:1-acylglycerol-3-phosphate O-acyltransferase activity"/>
    <property type="evidence" value="ECO:0007669"/>
    <property type="project" value="TreeGrafter"/>
</dbReference>
<keyword evidence="1" id="KW-0808">Transferase</keyword>
<evidence type="ECO:0000256" key="1">
    <source>
        <dbReference type="ARBA" id="ARBA00022679"/>
    </source>
</evidence>
<accession>A0A381Y300</accession>
<dbReference type="SMART" id="SM00563">
    <property type="entry name" value="PlsC"/>
    <property type="match status" value="1"/>
</dbReference>
<keyword evidence="3" id="KW-1208">Phospholipid metabolism</keyword>
<gene>
    <name evidence="6" type="ORF">METZ01_LOCUS124169</name>
</gene>
<protein>
    <recommendedName>
        <fullName evidence="5">Phospholipid/glycerol acyltransferase domain-containing protein</fullName>
    </recommendedName>
</protein>
<evidence type="ECO:0000313" key="6">
    <source>
        <dbReference type="EMBL" id="SVA71315.1"/>
    </source>
</evidence>
<keyword evidence="2" id="KW-0594">Phospholipid biosynthesis</keyword>
<dbReference type="GO" id="GO:0006654">
    <property type="term" value="P:phosphatidic acid biosynthetic process"/>
    <property type="evidence" value="ECO:0007669"/>
    <property type="project" value="TreeGrafter"/>
</dbReference>
<dbReference type="Pfam" id="PF01553">
    <property type="entry name" value="Acyltransferase"/>
    <property type="match status" value="1"/>
</dbReference>
<dbReference type="CDD" id="cd07989">
    <property type="entry name" value="LPLAT_AGPAT-like"/>
    <property type="match status" value="1"/>
</dbReference>
<dbReference type="EMBL" id="UINC01017258">
    <property type="protein sequence ID" value="SVA71315.1"/>
    <property type="molecule type" value="Genomic_DNA"/>
</dbReference>
<keyword evidence="2" id="KW-0443">Lipid metabolism</keyword>
<dbReference type="PANTHER" id="PTHR10434">
    <property type="entry name" value="1-ACYL-SN-GLYCEROL-3-PHOSPHATE ACYLTRANSFERASE"/>
    <property type="match status" value="1"/>
</dbReference>
<dbReference type="InterPro" id="IPR002123">
    <property type="entry name" value="Plipid/glycerol_acylTrfase"/>
</dbReference>
<dbReference type="PANTHER" id="PTHR10434:SF59">
    <property type="entry name" value="1-ACYL-SN-GLYCEROL-3-PHOSPHATE ACYLTRANSFERASE"/>
    <property type="match status" value="1"/>
</dbReference>
<dbReference type="AlphaFoldDB" id="A0A381Y300"/>
<name>A0A381Y300_9ZZZZ</name>
<feature type="domain" description="Phospholipid/glycerol acyltransferase" evidence="5">
    <location>
        <begin position="54"/>
        <end position="178"/>
    </location>
</feature>
<keyword evidence="4" id="KW-0012">Acyltransferase</keyword>